<feature type="domain" description="DTW" evidence="6">
    <location>
        <begin position="7"/>
        <end position="205"/>
    </location>
</feature>
<evidence type="ECO:0000313" key="7">
    <source>
        <dbReference type="EMBL" id="MBC3918178.1"/>
    </source>
</evidence>
<keyword evidence="2" id="KW-0808">Transferase</keyword>
<evidence type="ECO:0000256" key="4">
    <source>
        <dbReference type="ARBA" id="ARBA00022694"/>
    </source>
</evidence>
<dbReference type="InterPro" id="IPR005636">
    <property type="entry name" value="DTW"/>
</dbReference>
<dbReference type="EMBL" id="JACOGF010000005">
    <property type="protein sequence ID" value="MBC3918178.1"/>
    <property type="molecule type" value="Genomic_DNA"/>
</dbReference>
<evidence type="ECO:0000256" key="1">
    <source>
        <dbReference type="ARBA" id="ARBA00012386"/>
    </source>
</evidence>
<dbReference type="InterPro" id="IPR039262">
    <property type="entry name" value="DTWD2/TAPT"/>
</dbReference>
<protein>
    <recommendedName>
        <fullName evidence="1">tRNA-uridine aminocarboxypropyltransferase</fullName>
        <ecNumber evidence="1">2.5.1.25</ecNumber>
    </recommendedName>
</protein>
<evidence type="ECO:0000313" key="8">
    <source>
        <dbReference type="Proteomes" id="UP000650424"/>
    </source>
</evidence>
<keyword evidence="8" id="KW-1185">Reference proteome</keyword>
<evidence type="ECO:0000256" key="5">
    <source>
        <dbReference type="ARBA" id="ARBA00034489"/>
    </source>
</evidence>
<proteinExistence type="inferred from homology"/>
<name>A0ABR6ZQM8_9BURK</name>
<sequence length="206" mass="23395">MLNLPAKRSLCPHCRRPVTACICQWVTSIANMPEVLILQHTLEVNNAKGSARLLHLCLQTSSLVEGEQFEDTHLRSLLHAGDKQPVLLYPSTTHNDADDLQYEAPEFLLAGQTLANLRLVVLDATWRKSRKMLYLNLLLQQLPRLSLQDMPASHYRIRKAHAPDQLSTLEATCYALMQLEQDEEKYQALLQAFDGFVGQQMGFRQS</sequence>
<comment type="similarity">
    <text evidence="5">Belongs to the TDD superfamily. DTWD2 family.</text>
</comment>
<dbReference type="Pfam" id="PF03942">
    <property type="entry name" value="DTW"/>
    <property type="match status" value="1"/>
</dbReference>
<gene>
    <name evidence="7" type="ORF">H8L32_11875</name>
</gene>
<reference evidence="7 8" key="1">
    <citation type="submission" date="2020-08" db="EMBL/GenBank/DDBJ databases">
        <title>Novel species isolated from subtropical streams in China.</title>
        <authorList>
            <person name="Lu H."/>
        </authorList>
    </citation>
    <scope>NUCLEOTIDE SEQUENCE [LARGE SCALE GENOMIC DNA]</scope>
    <source>
        <strain evidence="7 8">CY18W</strain>
    </source>
</reference>
<evidence type="ECO:0000256" key="3">
    <source>
        <dbReference type="ARBA" id="ARBA00022691"/>
    </source>
</evidence>
<evidence type="ECO:0000259" key="6">
    <source>
        <dbReference type="SMART" id="SM01144"/>
    </source>
</evidence>
<organism evidence="7 8">
    <name type="scientific">Undibacterium hunanense</name>
    <dbReference type="NCBI Taxonomy" id="2762292"/>
    <lineage>
        <taxon>Bacteria</taxon>
        <taxon>Pseudomonadati</taxon>
        <taxon>Pseudomonadota</taxon>
        <taxon>Betaproteobacteria</taxon>
        <taxon>Burkholderiales</taxon>
        <taxon>Oxalobacteraceae</taxon>
        <taxon>Undibacterium</taxon>
    </lineage>
</organism>
<dbReference type="EC" id="2.5.1.25" evidence="1"/>
<accession>A0ABR6ZQM8</accession>
<comment type="caution">
    <text evidence="7">The sequence shown here is derived from an EMBL/GenBank/DDBJ whole genome shotgun (WGS) entry which is preliminary data.</text>
</comment>
<dbReference type="PANTHER" id="PTHR21392:SF0">
    <property type="entry name" value="TRNA-URIDINE AMINOCARBOXYPROPYLTRANSFERASE 2"/>
    <property type="match status" value="1"/>
</dbReference>
<keyword evidence="3" id="KW-0949">S-adenosyl-L-methionine</keyword>
<dbReference type="SMART" id="SM01144">
    <property type="entry name" value="DTW"/>
    <property type="match status" value="1"/>
</dbReference>
<dbReference type="PANTHER" id="PTHR21392">
    <property type="entry name" value="TRNA-URIDINE AMINOCARBOXYPROPYLTRANSFERASE 2"/>
    <property type="match status" value="1"/>
</dbReference>
<evidence type="ECO:0000256" key="2">
    <source>
        <dbReference type="ARBA" id="ARBA00022679"/>
    </source>
</evidence>
<keyword evidence="4" id="KW-0819">tRNA processing</keyword>
<dbReference type="Proteomes" id="UP000650424">
    <property type="component" value="Unassembled WGS sequence"/>
</dbReference>
<dbReference type="RefSeq" id="WP_186947443.1">
    <property type="nucleotide sequence ID" value="NZ_JACOGF010000005.1"/>
</dbReference>